<reference evidence="1" key="1">
    <citation type="submission" date="2017-07" db="EMBL/GenBank/DDBJ databases">
        <title>Taro Niue Genome Assembly and Annotation.</title>
        <authorList>
            <person name="Atibalentja N."/>
            <person name="Keating K."/>
            <person name="Fields C.J."/>
        </authorList>
    </citation>
    <scope>NUCLEOTIDE SEQUENCE</scope>
    <source>
        <strain evidence="1">Niue_2</strain>
        <tissue evidence="1">Leaf</tissue>
    </source>
</reference>
<accession>A0A843U057</accession>
<comment type="caution">
    <text evidence="1">The sequence shown here is derived from an EMBL/GenBank/DDBJ whole genome shotgun (WGS) entry which is preliminary data.</text>
</comment>
<dbReference type="AlphaFoldDB" id="A0A843U057"/>
<dbReference type="EMBL" id="NMUH01000325">
    <property type="protein sequence ID" value="MQL76961.1"/>
    <property type="molecule type" value="Genomic_DNA"/>
</dbReference>
<proteinExistence type="predicted"/>
<dbReference type="Proteomes" id="UP000652761">
    <property type="component" value="Unassembled WGS sequence"/>
</dbReference>
<gene>
    <name evidence="1" type="ORF">Taro_009366</name>
</gene>
<sequence length="251" mass="28047">MAADYWLAAIPLDVDPSWRPHRWTPACGWRPDPWTSIGFTWSAQLPRDSSPLAPFSRPCNACSRSQRAYGPPRHPIDPERPAEDYGALLLWPAEGGEVEVPPSPATRGHCTDVITATPWAQSTQSTGGSTWSTDDPFIANESPAASASIREIRKENTNHKQAITLYKDFIMVRTSSPQKSYIQSLSNNSGFHYPRIQSPSRTLTHPAVADILFTSRRGIQHSGTQVFLQHEENKTTCYQQVISSQHEDEQH</sequence>
<name>A0A843U057_COLES</name>
<protein>
    <submittedName>
        <fullName evidence="1">Uncharacterized protein</fullName>
    </submittedName>
</protein>
<evidence type="ECO:0000313" key="1">
    <source>
        <dbReference type="EMBL" id="MQL76961.1"/>
    </source>
</evidence>
<keyword evidence="2" id="KW-1185">Reference proteome</keyword>
<evidence type="ECO:0000313" key="2">
    <source>
        <dbReference type="Proteomes" id="UP000652761"/>
    </source>
</evidence>
<organism evidence="1 2">
    <name type="scientific">Colocasia esculenta</name>
    <name type="common">Wild taro</name>
    <name type="synonym">Arum esculentum</name>
    <dbReference type="NCBI Taxonomy" id="4460"/>
    <lineage>
        <taxon>Eukaryota</taxon>
        <taxon>Viridiplantae</taxon>
        <taxon>Streptophyta</taxon>
        <taxon>Embryophyta</taxon>
        <taxon>Tracheophyta</taxon>
        <taxon>Spermatophyta</taxon>
        <taxon>Magnoliopsida</taxon>
        <taxon>Liliopsida</taxon>
        <taxon>Araceae</taxon>
        <taxon>Aroideae</taxon>
        <taxon>Colocasieae</taxon>
        <taxon>Colocasia</taxon>
    </lineage>
</organism>